<evidence type="ECO:0000256" key="1">
    <source>
        <dbReference type="SAM" id="MobiDB-lite"/>
    </source>
</evidence>
<dbReference type="Proteomes" id="UP000198362">
    <property type="component" value="Unassembled WGS sequence"/>
</dbReference>
<dbReference type="PANTHER" id="PTHR46844:SF1">
    <property type="entry name" value="SLR5058 PROTEIN"/>
    <property type="match status" value="1"/>
</dbReference>
<accession>A0A239MEE5</accession>
<gene>
    <name evidence="3" type="ORF">SAMN05421812_105391</name>
</gene>
<feature type="transmembrane region" description="Helical" evidence="2">
    <location>
        <begin position="725"/>
        <end position="747"/>
    </location>
</feature>
<evidence type="ECO:0008006" key="5">
    <source>
        <dbReference type="Google" id="ProtNLM"/>
    </source>
</evidence>
<dbReference type="SUPFAM" id="SSF52540">
    <property type="entry name" value="P-loop containing nucleoside triphosphate hydrolases"/>
    <property type="match status" value="1"/>
</dbReference>
<feature type="region of interest" description="Disordered" evidence="1">
    <location>
        <begin position="776"/>
        <end position="801"/>
    </location>
</feature>
<dbReference type="EMBL" id="FZPH01000005">
    <property type="protein sequence ID" value="SNT41065.1"/>
    <property type="molecule type" value="Genomic_DNA"/>
</dbReference>
<organism evidence="3 4">
    <name type="scientific">Asanoa hainanensis</name>
    <dbReference type="NCBI Taxonomy" id="560556"/>
    <lineage>
        <taxon>Bacteria</taxon>
        <taxon>Bacillati</taxon>
        <taxon>Actinomycetota</taxon>
        <taxon>Actinomycetes</taxon>
        <taxon>Micromonosporales</taxon>
        <taxon>Micromonosporaceae</taxon>
        <taxon>Asanoa</taxon>
    </lineage>
</organism>
<evidence type="ECO:0000313" key="3">
    <source>
        <dbReference type="EMBL" id="SNT41065.1"/>
    </source>
</evidence>
<keyword evidence="2" id="KW-0472">Membrane</keyword>
<dbReference type="PANTHER" id="PTHR46844">
    <property type="entry name" value="SLR5058 PROTEIN"/>
    <property type="match status" value="1"/>
</dbReference>
<dbReference type="OrthoDB" id="135105at2"/>
<protein>
    <recommendedName>
        <fullName evidence="5">NACHT domain-containing protein</fullName>
    </recommendedName>
</protein>
<feature type="transmembrane region" description="Helical" evidence="2">
    <location>
        <begin position="695"/>
        <end position="716"/>
    </location>
</feature>
<sequence length="801" mass="89296">MGLDADELGIVLAVALPLLALVSRRARVLLRHARGRVALALGRPQERYGRWFLAEYGVLRNIYLNQVETLDLADSYISLSVQVEGEASAAQVPATTLLAEFGPRRIVIVGDPGTGKSTLLKAYGSGLLRRTAGNSELNLFGRTNELPFLITLQRGRVVVLLDGLDEISPPAYEAVRSAIHAFVTADEHAELPTSMARVVITCRRQTYRQIEDDWMAWFSSTSYAIAALRDADIERFVNRRAAQFPAERPAAAFLADVRASGTVDLHRVPLILTISVGLYTQLTAYEIPHSVGAFYDEMVRELLRRHDFRAENQLRMNRYRAEDKHRFLRELAVHLARTRWSPFADFTYGEILEFCSARRGTVPRLRDDRDFVDEIIDRSGLLIRTTDAGHFAFAHRAFHEHLAAAQLARDPQLGCTFLLEHAQNPEWRQVILLFCGENHPYVAPFLQALADESVELACHCLATAEVSTDVAASLIDQARQLSLLPAIMETVKSPVTDTRSLAFEALRSELLWIAQRASPAERRRIFSGLFGGHLPVAGKVLLAMSDHATPEMANAIAELTATLPDDEPTLVAPLWHCLAIPDLHRRRTTAQQIVERLLLLAMNRECAETLERLPALRPAWVADADRTAAYPLKRGLPASSNLVSLLGMGHALRVFDLLPRKNLYLTALAEPGRPLAMIETSPFWLKLSPHRVVQVLSWSAFIAALVGNLAVARLAYRGGVDLRQALLPLLVSLAVFTVVVVATSMWATRRFVDHLYAAPFTRWVYLLPTTESAFSPSQVERSGSSWQRGHATSRRDTWWPG</sequence>
<feature type="compositionally biased region" description="Polar residues" evidence="1">
    <location>
        <begin position="776"/>
        <end position="787"/>
    </location>
</feature>
<keyword evidence="2" id="KW-0812">Transmembrane</keyword>
<dbReference type="InterPro" id="IPR027417">
    <property type="entry name" value="P-loop_NTPase"/>
</dbReference>
<name>A0A239MEE5_9ACTN</name>
<evidence type="ECO:0000313" key="4">
    <source>
        <dbReference type="Proteomes" id="UP000198362"/>
    </source>
</evidence>
<keyword evidence="4" id="KW-1185">Reference proteome</keyword>
<evidence type="ECO:0000256" key="2">
    <source>
        <dbReference type="SAM" id="Phobius"/>
    </source>
</evidence>
<dbReference type="RefSeq" id="WP_089249355.1">
    <property type="nucleotide sequence ID" value="NZ_FZPH01000005.1"/>
</dbReference>
<dbReference type="Gene3D" id="3.40.50.300">
    <property type="entry name" value="P-loop containing nucleotide triphosphate hydrolases"/>
    <property type="match status" value="1"/>
</dbReference>
<keyword evidence="2" id="KW-1133">Transmembrane helix</keyword>
<reference evidence="3 4" key="1">
    <citation type="submission" date="2017-06" db="EMBL/GenBank/DDBJ databases">
        <authorList>
            <person name="Kim H.J."/>
            <person name="Triplett B.A."/>
        </authorList>
    </citation>
    <scope>NUCLEOTIDE SEQUENCE [LARGE SCALE GENOMIC DNA]</scope>
    <source>
        <strain evidence="3 4">CGMCC 4.5593</strain>
    </source>
</reference>
<dbReference type="AlphaFoldDB" id="A0A239MEE5"/>
<proteinExistence type="predicted"/>